<keyword evidence="4" id="KW-1185">Reference proteome</keyword>
<feature type="compositionally biased region" description="Basic residues" evidence="1">
    <location>
        <begin position="147"/>
        <end position="161"/>
    </location>
</feature>
<evidence type="ECO:0000313" key="4">
    <source>
        <dbReference type="Proteomes" id="UP000199040"/>
    </source>
</evidence>
<protein>
    <recommendedName>
        <fullName evidence="5">Transmembrane protein</fullName>
    </recommendedName>
</protein>
<gene>
    <name evidence="3" type="ORF">SAMN04487959_101171</name>
</gene>
<keyword evidence="2" id="KW-0472">Membrane</keyword>
<feature type="region of interest" description="Disordered" evidence="1">
    <location>
        <begin position="113"/>
        <end position="178"/>
    </location>
</feature>
<evidence type="ECO:0000256" key="1">
    <source>
        <dbReference type="SAM" id="MobiDB-lite"/>
    </source>
</evidence>
<organism evidence="3 4">
    <name type="scientific">Modicisalibacter xianhensis</name>
    <dbReference type="NCBI Taxonomy" id="442341"/>
    <lineage>
        <taxon>Bacteria</taxon>
        <taxon>Pseudomonadati</taxon>
        <taxon>Pseudomonadota</taxon>
        <taxon>Gammaproteobacteria</taxon>
        <taxon>Oceanospirillales</taxon>
        <taxon>Halomonadaceae</taxon>
        <taxon>Modicisalibacter</taxon>
    </lineage>
</organism>
<feature type="transmembrane region" description="Helical" evidence="2">
    <location>
        <begin position="42"/>
        <end position="65"/>
    </location>
</feature>
<evidence type="ECO:0000256" key="2">
    <source>
        <dbReference type="SAM" id="Phobius"/>
    </source>
</evidence>
<accession>A0A1I2Y0R3</accession>
<proteinExistence type="predicted"/>
<sequence>MLGTSIALGSALLLTVYSAFRHGRLLWQWAICHAGPTVHPALWRFMHGAFPLALLALGIGIWLGLAATPGMAKLAPGPVEDVNRLAEWLTLIGVTGCVMRALNFAACRTLEHEATAPQPRKTSTPKKKTNVKKPAHTATKATAPSRASRKTTAKSTQRRRSTSRESGRAVKARRTSQA</sequence>
<name>A0A1I2Y0R3_9GAMM</name>
<dbReference type="EMBL" id="FOPY01000001">
    <property type="protein sequence ID" value="SFH19324.1"/>
    <property type="molecule type" value="Genomic_DNA"/>
</dbReference>
<dbReference type="STRING" id="442341.SAMN04487959_101171"/>
<reference evidence="3 4" key="1">
    <citation type="submission" date="2016-10" db="EMBL/GenBank/DDBJ databases">
        <authorList>
            <person name="de Groot N.N."/>
        </authorList>
    </citation>
    <scope>NUCLEOTIDE SEQUENCE [LARGE SCALE GENOMIC DNA]</scope>
    <source>
        <strain evidence="3 4">CGMCC 1.6848</strain>
    </source>
</reference>
<dbReference type="AlphaFoldDB" id="A0A1I2Y0R3"/>
<feature type="compositionally biased region" description="Basic residues" evidence="1">
    <location>
        <begin position="123"/>
        <end position="135"/>
    </location>
</feature>
<keyword evidence="2" id="KW-1133">Transmembrane helix</keyword>
<evidence type="ECO:0000313" key="3">
    <source>
        <dbReference type="EMBL" id="SFH19324.1"/>
    </source>
</evidence>
<keyword evidence="2" id="KW-0812">Transmembrane</keyword>
<evidence type="ECO:0008006" key="5">
    <source>
        <dbReference type="Google" id="ProtNLM"/>
    </source>
</evidence>
<dbReference type="Proteomes" id="UP000199040">
    <property type="component" value="Unassembled WGS sequence"/>
</dbReference>